<accession>A0ABW4R2Q3</accession>
<evidence type="ECO:0000256" key="1">
    <source>
        <dbReference type="SAM" id="MobiDB-lite"/>
    </source>
</evidence>
<dbReference type="RefSeq" id="WP_379139749.1">
    <property type="nucleotide sequence ID" value="NZ_JBHUEN010000006.1"/>
</dbReference>
<dbReference type="NCBIfam" id="TIGR02786">
    <property type="entry name" value="addB_alphas"/>
    <property type="match status" value="1"/>
</dbReference>
<feature type="compositionally biased region" description="Gly residues" evidence="1">
    <location>
        <begin position="987"/>
        <end position="996"/>
    </location>
</feature>
<reference evidence="4" key="1">
    <citation type="journal article" date="2019" name="Int. J. Syst. Evol. Microbiol.">
        <title>The Global Catalogue of Microorganisms (GCM) 10K type strain sequencing project: providing services to taxonomists for standard genome sequencing and annotation.</title>
        <authorList>
            <consortium name="The Broad Institute Genomics Platform"/>
            <consortium name="The Broad Institute Genome Sequencing Center for Infectious Disease"/>
            <person name="Wu L."/>
            <person name="Ma J."/>
        </authorList>
    </citation>
    <scope>NUCLEOTIDE SEQUENCE [LARGE SCALE GENOMIC DNA]</scope>
    <source>
        <strain evidence="4">CCUG 56029</strain>
    </source>
</reference>
<feature type="region of interest" description="Disordered" evidence="1">
    <location>
        <begin position="977"/>
        <end position="996"/>
    </location>
</feature>
<organism evidence="3 4">
    <name type="scientific">Paracoccus pacificus</name>
    <dbReference type="NCBI Taxonomy" id="1463598"/>
    <lineage>
        <taxon>Bacteria</taxon>
        <taxon>Pseudomonadati</taxon>
        <taxon>Pseudomonadota</taxon>
        <taxon>Alphaproteobacteria</taxon>
        <taxon>Rhodobacterales</taxon>
        <taxon>Paracoccaceae</taxon>
        <taxon>Paracoccus</taxon>
    </lineage>
</organism>
<feature type="domain" description="PD-(D/E)XK endonuclease-like" evidence="2">
    <location>
        <begin position="719"/>
        <end position="939"/>
    </location>
</feature>
<comment type="caution">
    <text evidence="3">The sequence shown here is derived from an EMBL/GenBank/DDBJ whole genome shotgun (WGS) entry which is preliminary data.</text>
</comment>
<dbReference type="InterPro" id="IPR027417">
    <property type="entry name" value="P-loop_NTPase"/>
</dbReference>
<keyword evidence="4" id="KW-1185">Reference proteome</keyword>
<dbReference type="Gene3D" id="3.90.320.10">
    <property type="match status" value="1"/>
</dbReference>
<evidence type="ECO:0000313" key="3">
    <source>
        <dbReference type="EMBL" id="MFD1880511.1"/>
    </source>
</evidence>
<gene>
    <name evidence="3" type="primary">addB</name>
    <name evidence="3" type="ORF">ACFSCT_02130</name>
</gene>
<dbReference type="Proteomes" id="UP001597213">
    <property type="component" value="Unassembled WGS sequence"/>
</dbReference>
<dbReference type="SUPFAM" id="SSF52540">
    <property type="entry name" value="P-loop containing nucleoside triphosphate hydrolases"/>
    <property type="match status" value="1"/>
</dbReference>
<dbReference type="InterPro" id="IPR014153">
    <property type="entry name" value="Ds_break_AddB"/>
</dbReference>
<proteinExistence type="predicted"/>
<protein>
    <submittedName>
        <fullName evidence="3">Double-strand break repair protein AddB</fullName>
    </submittedName>
</protein>
<evidence type="ECO:0000259" key="2">
    <source>
        <dbReference type="Pfam" id="PF12705"/>
    </source>
</evidence>
<evidence type="ECO:0000313" key="4">
    <source>
        <dbReference type="Proteomes" id="UP001597213"/>
    </source>
</evidence>
<dbReference type="EMBL" id="JBHUEN010000006">
    <property type="protein sequence ID" value="MFD1880511.1"/>
    <property type="molecule type" value="Genomic_DNA"/>
</dbReference>
<dbReference type="InterPro" id="IPR011604">
    <property type="entry name" value="PDDEXK-like_dom_sf"/>
</dbReference>
<sequence>MIPAGWRNGFFGLPLGVDFARELAAGLVQRLHGQPPEVMARTTVYLNAGRTLRAFRAALDEHGPLLLPRLRLISDLGAAPRPGQPPLDPRLRRRLELGQLIARLILDQPRLGNGQSVPALAESLAGLMAEMQLEGASPAALDQIRVANHAAHWQLAQTFLRIAAKFYLTGPSRDRESRQRQAAEQAAEDWAAGRNLPEGPVIVAGSTGSHGATRLFMQAVAALPNGAVVLPGFDTDTPDAVWRGLNEHSEEHPQYRFAAMLRQAGISPGDVTGWTQAGPPAPARNALVSLALRPAPVTDQWVAEGPTLGDLPDASRDLTLIEADSPTGEAEAIATLIRQAVAEETPVTVITADQMLIRRLQSALDRWRLIADDSAGRPLSLTAPGLFLRHVAELFGQPLTVDAALTILKHPITCTGGDFRPRHLGLIQGLELRLRDRGPAFPDGQAVRDWIKRRADPVAQDWGEWLARVMDRMAALASDRGLRPLSDRLAEHLALAGELAAGPGARAEDSELWAKDAGGKALAVMESLSDQAGAGYPLTAHDFAALLTAQLMADSIRSDERAHPLIRIRGPREARTEAAGQPGGITVLAGLNEGNWPAAPAPDPWLSRPMRRDAGLLLPERQIGLSAHDFQQAIAAPRIVLTRARRDAESETICARWLNRLLNLMNGLPAQRGPEAVQAMRDRGARWLVLADRVLAPAEQIAPERRPAPIPPAPALSGLSVTGVRQLIRDPYAVYARRVLGLKPLSPLRADPDAALRGTVLHKVVQRMLATPIDPDLPHSALRDRFLRTTAEVLESEVPWPAARRFWLARMESVVDRLVADELPRAACGRPAIVETGGRISLPGLSFELNAKPDRIDVLHDGTVHVYDYKTGTPPSQKQVDSFDLQLPLEAAMVQRGAFGPDLPTEVQGVSYIQLGGDGATSQRDADPEIWAKFQRLIATYQNGDRGFTARLAMQKTTDSSDYDHLSRYGEWSMSDDAIAQPVGAGADTGGGGDER</sequence>
<dbReference type="Pfam" id="PF12705">
    <property type="entry name" value="PDDEXK_1"/>
    <property type="match status" value="1"/>
</dbReference>
<dbReference type="InterPro" id="IPR038726">
    <property type="entry name" value="PDDEXK_AddAB-type"/>
</dbReference>
<name>A0ABW4R2Q3_9RHOB</name>